<dbReference type="AlphaFoldDB" id="M8B2W4"/>
<dbReference type="Pfam" id="PF12937">
    <property type="entry name" value="F-box-like"/>
    <property type="match status" value="1"/>
</dbReference>
<dbReference type="SUPFAM" id="SSF81383">
    <property type="entry name" value="F-box domain"/>
    <property type="match status" value="1"/>
</dbReference>
<dbReference type="PANTHER" id="PTHR36140:SF2">
    <property type="entry name" value="OS01G0152950 PROTEIN"/>
    <property type="match status" value="1"/>
</dbReference>
<reference evidence="2" key="1">
    <citation type="submission" date="2015-06" db="UniProtKB">
        <authorList>
            <consortium name="EnsemblPlants"/>
        </authorList>
    </citation>
    <scope>IDENTIFICATION</scope>
</reference>
<feature type="domain" description="F-box" evidence="1">
    <location>
        <begin position="13"/>
        <end position="45"/>
    </location>
</feature>
<dbReference type="EnsemblPlants" id="EMT11087">
    <property type="protein sequence ID" value="EMT11087"/>
    <property type="gene ID" value="F775_14525"/>
</dbReference>
<evidence type="ECO:0000313" key="2">
    <source>
        <dbReference type="EnsemblPlants" id="EMT11087"/>
    </source>
</evidence>
<evidence type="ECO:0000259" key="1">
    <source>
        <dbReference type="Pfam" id="PF12937"/>
    </source>
</evidence>
<accession>M8B2W4</accession>
<dbReference type="Gene3D" id="1.20.1280.50">
    <property type="match status" value="1"/>
</dbReference>
<dbReference type="ExpressionAtlas" id="M8B2W4">
    <property type="expression patterns" value="baseline"/>
</dbReference>
<dbReference type="PANTHER" id="PTHR36140">
    <property type="entry name" value="F-BOX DOMAIN-CONTAINING PROTEIN-RELATED"/>
    <property type="match status" value="1"/>
</dbReference>
<dbReference type="InterPro" id="IPR001810">
    <property type="entry name" value="F-box_dom"/>
</dbReference>
<proteinExistence type="predicted"/>
<dbReference type="InterPro" id="IPR036047">
    <property type="entry name" value="F-box-like_dom_sf"/>
</dbReference>
<name>M8B2W4_AEGTA</name>
<organism evidence="2">
    <name type="scientific">Aegilops tauschii</name>
    <name type="common">Tausch's goatgrass</name>
    <name type="synonym">Aegilops squarrosa</name>
    <dbReference type="NCBI Taxonomy" id="37682"/>
    <lineage>
        <taxon>Eukaryota</taxon>
        <taxon>Viridiplantae</taxon>
        <taxon>Streptophyta</taxon>
        <taxon>Embryophyta</taxon>
        <taxon>Tracheophyta</taxon>
        <taxon>Spermatophyta</taxon>
        <taxon>Magnoliopsida</taxon>
        <taxon>Liliopsida</taxon>
        <taxon>Poales</taxon>
        <taxon>Poaceae</taxon>
        <taxon>BOP clade</taxon>
        <taxon>Pooideae</taxon>
        <taxon>Triticodae</taxon>
        <taxon>Triticeae</taxon>
        <taxon>Triticinae</taxon>
        <taxon>Aegilops</taxon>
    </lineage>
</organism>
<protein>
    <recommendedName>
        <fullName evidence="1">F-box domain-containing protein</fullName>
    </recommendedName>
</protein>
<sequence>MADARAGAEIGNDALREVFARLPGLRDLLRCAATCKQWRPLVTDRDFLRGVGLWQETARRPCVLAGIFSQNIFSVDDSRTKRTPYAPPRFLSLQTGLDVRDRRLTFDSFVTIGDDDRLFHLAKPLASRRGFLLTRLLLPSSSPGDHGGRQNILAVCRPLLDRTRLYRDDIIKGRRR</sequence>